<dbReference type="Proteomes" id="UP000237347">
    <property type="component" value="Unassembled WGS sequence"/>
</dbReference>
<reference evidence="1 2" key="1">
    <citation type="journal article" date="2018" name="Sci. Data">
        <title>The draft genome sequence of cork oak.</title>
        <authorList>
            <person name="Ramos A.M."/>
            <person name="Usie A."/>
            <person name="Barbosa P."/>
            <person name="Barros P.M."/>
            <person name="Capote T."/>
            <person name="Chaves I."/>
            <person name="Simoes F."/>
            <person name="Abreu I."/>
            <person name="Carrasquinho I."/>
            <person name="Faro C."/>
            <person name="Guimaraes J.B."/>
            <person name="Mendonca D."/>
            <person name="Nobrega F."/>
            <person name="Rodrigues L."/>
            <person name="Saibo N.J.M."/>
            <person name="Varela M.C."/>
            <person name="Egas C."/>
            <person name="Matos J."/>
            <person name="Miguel C.M."/>
            <person name="Oliveira M.M."/>
            <person name="Ricardo C.P."/>
            <person name="Goncalves S."/>
        </authorList>
    </citation>
    <scope>NUCLEOTIDE SEQUENCE [LARGE SCALE GENOMIC DNA]</scope>
    <source>
        <strain evidence="2">cv. HL8</strain>
    </source>
</reference>
<protein>
    <submittedName>
        <fullName evidence="1">Uncharacterized protein</fullName>
    </submittedName>
</protein>
<dbReference type="AlphaFoldDB" id="A0AAW0LP09"/>
<proteinExistence type="predicted"/>
<organism evidence="1 2">
    <name type="scientific">Quercus suber</name>
    <name type="common">Cork oak</name>
    <dbReference type="NCBI Taxonomy" id="58331"/>
    <lineage>
        <taxon>Eukaryota</taxon>
        <taxon>Viridiplantae</taxon>
        <taxon>Streptophyta</taxon>
        <taxon>Embryophyta</taxon>
        <taxon>Tracheophyta</taxon>
        <taxon>Spermatophyta</taxon>
        <taxon>Magnoliopsida</taxon>
        <taxon>eudicotyledons</taxon>
        <taxon>Gunneridae</taxon>
        <taxon>Pentapetalae</taxon>
        <taxon>rosids</taxon>
        <taxon>fabids</taxon>
        <taxon>Fagales</taxon>
        <taxon>Fagaceae</taxon>
        <taxon>Quercus</taxon>
    </lineage>
</organism>
<name>A0AAW0LP09_QUESU</name>
<sequence>FTFTGTLLSSFSLFKVPFKSGLLIQPTSSLLKYYKRVISLCFLRDVCTSSIMLIRKYLL</sequence>
<comment type="caution">
    <text evidence="1">The sequence shown here is derived from an EMBL/GenBank/DDBJ whole genome shotgun (WGS) entry which is preliminary data.</text>
</comment>
<keyword evidence="2" id="KW-1185">Reference proteome</keyword>
<feature type="non-terminal residue" evidence="1">
    <location>
        <position position="1"/>
    </location>
</feature>
<dbReference type="EMBL" id="PKMF04000066">
    <property type="protein sequence ID" value="KAK7853295.1"/>
    <property type="molecule type" value="Genomic_DNA"/>
</dbReference>
<evidence type="ECO:0000313" key="1">
    <source>
        <dbReference type="EMBL" id="KAK7853295.1"/>
    </source>
</evidence>
<evidence type="ECO:0000313" key="2">
    <source>
        <dbReference type="Proteomes" id="UP000237347"/>
    </source>
</evidence>
<accession>A0AAW0LP09</accession>
<gene>
    <name evidence="1" type="ORF">CFP56_036131</name>
</gene>